<feature type="domain" description="Glycosyltransferase subfamily 4-like N-terminal" evidence="2">
    <location>
        <begin position="14"/>
        <end position="173"/>
    </location>
</feature>
<evidence type="ECO:0000313" key="3">
    <source>
        <dbReference type="EMBL" id="SEG73337.1"/>
    </source>
</evidence>
<evidence type="ECO:0000259" key="1">
    <source>
        <dbReference type="Pfam" id="PF00534"/>
    </source>
</evidence>
<dbReference type="SUPFAM" id="SSF53756">
    <property type="entry name" value="UDP-Glycosyltransferase/glycogen phosphorylase"/>
    <property type="match status" value="1"/>
</dbReference>
<dbReference type="Pfam" id="PF13439">
    <property type="entry name" value="Glyco_transf_4"/>
    <property type="match status" value="1"/>
</dbReference>
<dbReference type="OrthoDB" id="9811239at2"/>
<evidence type="ECO:0000313" key="4">
    <source>
        <dbReference type="Proteomes" id="UP000236731"/>
    </source>
</evidence>
<gene>
    <name evidence="3" type="ORF">SAMN05421877_11655</name>
</gene>
<dbReference type="InterPro" id="IPR050194">
    <property type="entry name" value="Glycosyltransferase_grp1"/>
</dbReference>
<dbReference type="EMBL" id="FNUT01000016">
    <property type="protein sequence ID" value="SEG73337.1"/>
    <property type="molecule type" value="Genomic_DNA"/>
</dbReference>
<proteinExistence type="predicted"/>
<dbReference type="PANTHER" id="PTHR45947:SF3">
    <property type="entry name" value="SULFOQUINOVOSYL TRANSFERASE SQD2"/>
    <property type="match status" value="1"/>
</dbReference>
<protein>
    <submittedName>
        <fullName evidence="3">Rhamnosyl/mannosyltransferase</fullName>
    </submittedName>
</protein>
<sequence>MRILQVGKFYPIRGGVEKVMYDLMEGLSSKGIACDMLCASTEDYPAGIYPLNPYANLIVVATKIKAAATMLAPDMIGKLRKIAKDYDIIHIHHPDPMATLALFLSGYKGKLVLHWHSDILKQKTLLKLYKPLQNWLIKRADIIVGTTPIYVAQSKFLQKFQDKVDYIPIGINPISADKLPIESLRNKYKDKTIVFSLGRLVEYKGYEYLIKAMEFLDDSYHLIIGGTGPLDSELKELIANKNLGHKVELLGFVQDEDVPTYFAACDIFCLSSILKTEAFAIVQIEAMSCGKPVVSTNIPESGVAWVNKNNVSGLVVDIENGAEIAQAVQAIMLDRETYDRFSEGSYQRFQENFTLEKMVDKSLQIYNKILGI</sequence>
<evidence type="ECO:0000259" key="2">
    <source>
        <dbReference type="Pfam" id="PF13439"/>
    </source>
</evidence>
<dbReference type="Proteomes" id="UP000236731">
    <property type="component" value="Unassembled WGS sequence"/>
</dbReference>
<feature type="domain" description="Glycosyl transferase family 1" evidence="1">
    <location>
        <begin position="186"/>
        <end position="347"/>
    </location>
</feature>
<dbReference type="AlphaFoldDB" id="A0A1H6CKS0"/>
<dbReference type="Gene3D" id="3.40.50.2000">
    <property type="entry name" value="Glycogen Phosphorylase B"/>
    <property type="match status" value="2"/>
</dbReference>
<keyword evidence="3" id="KW-0328">Glycosyltransferase</keyword>
<organism evidence="3 4">
    <name type="scientific">Sphingobacterium lactis</name>
    <dbReference type="NCBI Taxonomy" id="797291"/>
    <lineage>
        <taxon>Bacteria</taxon>
        <taxon>Pseudomonadati</taxon>
        <taxon>Bacteroidota</taxon>
        <taxon>Sphingobacteriia</taxon>
        <taxon>Sphingobacteriales</taxon>
        <taxon>Sphingobacteriaceae</taxon>
        <taxon>Sphingobacterium</taxon>
    </lineage>
</organism>
<keyword evidence="4" id="KW-1185">Reference proteome</keyword>
<dbReference type="RefSeq" id="WP_103907838.1">
    <property type="nucleotide sequence ID" value="NZ_CP049246.1"/>
</dbReference>
<accession>A0A1H6CKS0</accession>
<reference evidence="4" key="1">
    <citation type="submission" date="2016-10" db="EMBL/GenBank/DDBJ databases">
        <authorList>
            <person name="Varghese N."/>
            <person name="Submissions S."/>
        </authorList>
    </citation>
    <scope>NUCLEOTIDE SEQUENCE [LARGE SCALE GENOMIC DNA]</scope>
    <source>
        <strain evidence="4">DSM 22361</strain>
    </source>
</reference>
<dbReference type="InterPro" id="IPR001296">
    <property type="entry name" value="Glyco_trans_1"/>
</dbReference>
<dbReference type="GO" id="GO:0016757">
    <property type="term" value="F:glycosyltransferase activity"/>
    <property type="evidence" value="ECO:0007669"/>
    <property type="project" value="UniProtKB-KW"/>
</dbReference>
<dbReference type="Pfam" id="PF00534">
    <property type="entry name" value="Glycos_transf_1"/>
    <property type="match status" value="1"/>
</dbReference>
<keyword evidence="3" id="KW-0808">Transferase</keyword>
<dbReference type="InterPro" id="IPR028098">
    <property type="entry name" value="Glyco_trans_4-like_N"/>
</dbReference>
<name>A0A1H6CKS0_9SPHI</name>
<dbReference type="PANTHER" id="PTHR45947">
    <property type="entry name" value="SULFOQUINOVOSYL TRANSFERASE SQD2"/>
    <property type="match status" value="1"/>
</dbReference>